<dbReference type="PANTHER" id="PTHR30461:SF23">
    <property type="entry name" value="DNA RECOMBINASE-RELATED"/>
    <property type="match status" value="1"/>
</dbReference>
<dbReference type="Pfam" id="PF07508">
    <property type="entry name" value="Recombinase"/>
    <property type="match status" value="1"/>
</dbReference>
<evidence type="ECO:0000259" key="1">
    <source>
        <dbReference type="PROSITE" id="PS51736"/>
    </source>
</evidence>
<dbReference type="RefSeq" id="WP_280883013.1">
    <property type="nucleotide sequence ID" value="NZ_JARXVH010000033.1"/>
</dbReference>
<evidence type="ECO:0000313" key="3">
    <source>
        <dbReference type="EMBL" id="MDH6222377.1"/>
    </source>
</evidence>
<dbReference type="Gene3D" id="3.40.50.1390">
    <property type="entry name" value="Resolvase, N-terminal catalytic domain"/>
    <property type="match status" value="1"/>
</dbReference>
<feature type="domain" description="Resolvase/invertase-type recombinase catalytic" evidence="1">
    <location>
        <begin position="14"/>
        <end position="167"/>
    </location>
</feature>
<comment type="caution">
    <text evidence="3">The sequence shown here is derived from an EMBL/GenBank/DDBJ whole genome shotgun (WGS) entry which is preliminary data.</text>
</comment>
<dbReference type="EMBL" id="JARXVH010000033">
    <property type="protein sequence ID" value="MDH6222377.1"/>
    <property type="molecule type" value="Genomic_DNA"/>
</dbReference>
<organism evidence="3 4">
    <name type="scientific">Streptomyces pseudovenezuelae</name>
    <dbReference type="NCBI Taxonomy" id="67350"/>
    <lineage>
        <taxon>Bacteria</taxon>
        <taxon>Bacillati</taxon>
        <taxon>Actinomycetota</taxon>
        <taxon>Actinomycetes</taxon>
        <taxon>Kitasatosporales</taxon>
        <taxon>Streptomycetaceae</taxon>
        <taxon>Streptomyces</taxon>
        <taxon>Streptomyces aurantiacus group</taxon>
    </lineage>
</organism>
<protein>
    <submittedName>
        <fullName evidence="3">Site-specific DNA recombinase</fullName>
    </submittedName>
</protein>
<dbReference type="InterPro" id="IPR038109">
    <property type="entry name" value="DNA_bind_recomb_sf"/>
</dbReference>
<dbReference type="CDD" id="cd00338">
    <property type="entry name" value="Ser_Recombinase"/>
    <property type="match status" value="1"/>
</dbReference>
<reference evidence="3 4" key="1">
    <citation type="submission" date="2023-04" db="EMBL/GenBank/DDBJ databases">
        <title>Forest soil microbial communities from Buena Vista Peninsula, Colon Province, Panama.</title>
        <authorList>
            <person name="Bouskill N."/>
        </authorList>
    </citation>
    <scope>NUCLEOTIDE SEQUENCE [LARGE SCALE GENOMIC DNA]</scope>
    <source>
        <strain evidence="3 4">GGS1</strain>
    </source>
</reference>
<name>A0ABT6M1F0_9ACTN</name>
<feature type="domain" description="Recombinase" evidence="2">
    <location>
        <begin position="175"/>
        <end position="278"/>
    </location>
</feature>
<dbReference type="InterPro" id="IPR025827">
    <property type="entry name" value="Zn_ribbon_recom_dom"/>
</dbReference>
<accession>A0ABT6M1F0</accession>
<dbReference type="Proteomes" id="UP001160499">
    <property type="component" value="Unassembled WGS sequence"/>
</dbReference>
<dbReference type="InterPro" id="IPR006119">
    <property type="entry name" value="Resolv_N"/>
</dbReference>
<sequence length="492" mass="56402">MSDTSPTSPRGAWNTAIYARLSRDRRGLSENVSIQVSECRDYADENAWPVVGIFPDNDISASKYSKKPREHYDLLLSAIKQGQVNIILITEMPRLYRRLEELLELIKLAETTKLQRIQTTDGDGISYNLDSAEGIHAAINAVNNAMLEAARLSKRIKRKQKARAIEGKIHGGGRPYGYEPGGLVIRESEALIVRECAQRFIAGESIGDITRDLNKRGVLTATGKQWRIENLQRTIMKKRNIGVREYEGQEYPAEWPGVLTREEWDRMEAQRLSKQWRWPKTQTGVRKYLLTGFIYCGRCGSRMYSGGRGPECGRPSQRRYRCRPHDNYGNASGCSKTFRIAEPVELLVTQAVWHVFDDPKVAVFLSPKVDEDKVRHLVQEFERRKGKLDQLVTDYATDVLSRDQFIQAKGIAEASVQEAREALSHYQSETSLAHMPATQTIRDAWETSGLEWRRNTLRLVVDRVIVHPGRPGTQRWHGYRFDPEKIEIKWKF</sequence>
<keyword evidence="4" id="KW-1185">Reference proteome</keyword>
<dbReference type="InterPro" id="IPR036162">
    <property type="entry name" value="Resolvase-like_N_sf"/>
</dbReference>
<dbReference type="InterPro" id="IPR050639">
    <property type="entry name" value="SSR_resolvase"/>
</dbReference>
<dbReference type="PROSITE" id="PS51736">
    <property type="entry name" value="RECOMBINASES_3"/>
    <property type="match status" value="1"/>
</dbReference>
<dbReference type="Gene3D" id="3.90.1750.20">
    <property type="entry name" value="Putative Large Serine Recombinase, Chain B, Domain 2"/>
    <property type="match status" value="1"/>
</dbReference>
<dbReference type="Pfam" id="PF13408">
    <property type="entry name" value="Zn_ribbon_recom"/>
    <property type="match status" value="1"/>
</dbReference>
<evidence type="ECO:0000313" key="4">
    <source>
        <dbReference type="Proteomes" id="UP001160499"/>
    </source>
</evidence>
<dbReference type="Pfam" id="PF00239">
    <property type="entry name" value="Resolvase"/>
    <property type="match status" value="1"/>
</dbReference>
<dbReference type="InterPro" id="IPR011109">
    <property type="entry name" value="DNA_bind_recombinase_dom"/>
</dbReference>
<dbReference type="SUPFAM" id="SSF53041">
    <property type="entry name" value="Resolvase-like"/>
    <property type="match status" value="1"/>
</dbReference>
<dbReference type="PROSITE" id="PS51737">
    <property type="entry name" value="RECOMBINASE_DNA_BIND"/>
    <property type="match status" value="1"/>
</dbReference>
<dbReference type="SMART" id="SM00857">
    <property type="entry name" value="Resolvase"/>
    <property type="match status" value="1"/>
</dbReference>
<dbReference type="PANTHER" id="PTHR30461">
    <property type="entry name" value="DNA-INVERTASE FROM LAMBDOID PROPHAGE"/>
    <property type="match status" value="1"/>
</dbReference>
<gene>
    <name evidence="3" type="ORF">M2283_009728</name>
</gene>
<evidence type="ECO:0000259" key="2">
    <source>
        <dbReference type="PROSITE" id="PS51737"/>
    </source>
</evidence>
<proteinExistence type="predicted"/>